<keyword evidence="1" id="KW-1133">Transmembrane helix</keyword>
<organism evidence="3 4">
    <name type="scientific">Viridothelium virens</name>
    <name type="common">Speckled blister lichen</name>
    <name type="synonym">Trypethelium virens</name>
    <dbReference type="NCBI Taxonomy" id="1048519"/>
    <lineage>
        <taxon>Eukaryota</taxon>
        <taxon>Fungi</taxon>
        <taxon>Dikarya</taxon>
        <taxon>Ascomycota</taxon>
        <taxon>Pezizomycotina</taxon>
        <taxon>Dothideomycetes</taxon>
        <taxon>Dothideomycetes incertae sedis</taxon>
        <taxon>Trypetheliales</taxon>
        <taxon>Trypetheliaceae</taxon>
        <taxon>Viridothelium</taxon>
    </lineage>
</organism>
<keyword evidence="1" id="KW-0812">Transmembrane</keyword>
<dbReference type="OrthoDB" id="17255at2759"/>
<dbReference type="Pfam" id="PF03473">
    <property type="entry name" value="MOSC"/>
    <property type="match status" value="1"/>
</dbReference>
<evidence type="ECO:0000313" key="3">
    <source>
        <dbReference type="EMBL" id="KAF2235655.1"/>
    </source>
</evidence>
<dbReference type="PROSITE" id="PS51340">
    <property type="entry name" value="MOSC"/>
    <property type="match status" value="1"/>
</dbReference>
<sequence>MSTFINNSVMDLSTHSVTTYILALGVPFVPIAAFFAWEYSHGKTKEPSIQRGCKRLEGLEGTNDQWRIKALVIYPIKSCFPVMLGHGHVIPTGLRYDRQFSFAEMVPVSRTDREKPNFPKDYKGKHHWKFITQREYPLLTKVKTELWVPDENSPTYSTKEPNVANGGCLVVSFPDPVKNDLNVSFQIPFDPSESRIKRMKYPEETMQIWVDFPQALDMTSEISAIALSKLKEFLSSQKLKKLENLALFRVDSGRENKQLREVYRCAPKKEDIGYQPVVGFADAYPLHMLNMSSIDDLATHLRSNTGHLDPRRFRANLYIEGPEAFAEDNWKLIRIGDSRYHVSSRTARCLLPNVDPETGIKDQNEPRRAMDQYRKVDEGCPKVPCLGMQVTPMQAESQIKVGDEIELLETGEHFYLSWPKGL</sequence>
<dbReference type="EMBL" id="ML991790">
    <property type="protein sequence ID" value="KAF2235655.1"/>
    <property type="molecule type" value="Genomic_DNA"/>
</dbReference>
<feature type="transmembrane region" description="Helical" evidence="1">
    <location>
        <begin position="20"/>
        <end position="37"/>
    </location>
</feature>
<proteinExistence type="predicted"/>
<evidence type="ECO:0000313" key="4">
    <source>
        <dbReference type="Proteomes" id="UP000800092"/>
    </source>
</evidence>
<dbReference type="AlphaFoldDB" id="A0A6A6HC19"/>
<dbReference type="GO" id="GO:0003824">
    <property type="term" value="F:catalytic activity"/>
    <property type="evidence" value="ECO:0007669"/>
    <property type="project" value="InterPro"/>
</dbReference>
<dbReference type="InterPro" id="IPR005302">
    <property type="entry name" value="MoCF_Sase_C"/>
</dbReference>
<feature type="domain" description="MOSC" evidence="2">
    <location>
        <begin position="257"/>
        <end position="408"/>
    </location>
</feature>
<dbReference type="InterPro" id="IPR011037">
    <property type="entry name" value="Pyrv_Knase-like_insert_dom_sf"/>
</dbReference>
<reference evidence="3" key="1">
    <citation type="journal article" date="2020" name="Stud. Mycol.">
        <title>101 Dothideomycetes genomes: a test case for predicting lifestyles and emergence of pathogens.</title>
        <authorList>
            <person name="Haridas S."/>
            <person name="Albert R."/>
            <person name="Binder M."/>
            <person name="Bloem J."/>
            <person name="Labutti K."/>
            <person name="Salamov A."/>
            <person name="Andreopoulos B."/>
            <person name="Baker S."/>
            <person name="Barry K."/>
            <person name="Bills G."/>
            <person name="Bluhm B."/>
            <person name="Cannon C."/>
            <person name="Castanera R."/>
            <person name="Culley D."/>
            <person name="Daum C."/>
            <person name="Ezra D."/>
            <person name="Gonzalez J."/>
            <person name="Henrissat B."/>
            <person name="Kuo A."/>
            <person name="Liang C."/>
            <person name="Lipzen A."/>
            <person name="Lutzoni F."/>
            <person name="Magnuson J."/>
            <person name="Mondo S."/>
            <person name="Nolan M."/>
            <person name="Ohm R."/>
            <person name="Pangilinan J."/>
            <person name="Park H.-J."/>
            <person name="Ramirez L."/>
            <person name="Alfaro M."/>
            <person name="Sun H."/>
            <person name="Tritt A."/>
            <person name="Yoshinaga Y."/>
            <person name="Zwiers L.-H."/>
            <person name="Turgeon B."/>
            <person name="Goodwin S."/>
            <person name="Spatafora J."/>
            <person name="Crous P."/>
            <person name="Grigoriev I."/>
        </authorList>
    </citation>
    <scope>NUCLEOTIDE SEQUENCE</scope>
    <source>
        <strain evidence="3">Tuck. ex Michener</strain>
    </source>
</reference>
<evidence type="ECO:0000259" key="2">
    <source>
        <dbReference type="PROSITE" id="PS51340"/>
    </source>
</evidence>
<keyword evidence="1" id="KW-0472">Membrane</keyword>
<evidence type="ECO:0000256" key="1">
    <source>
        <dbReference type="SAM" id="Phobius"/>
    </source>
</evidence>
<dbReference type="Pfam" id="PF03476">
    <property type="entry name" value="MOSC_N"/>
    <property type="match status" value="1"/>
</dbReference>
<gene>
    <name evidence="3" type="ORF">EV356DRAFT_558831</name>
</gene>
<keyword evidence="4" id="KW-1185">Reference proteome</keyword>
<dbReference type="GO" id="GO:0030151">
    <property type="term" value="F:molybdenum ion binding"/>
    <property type="evidence" value="ECO:0007669"/>
    <property type="project" value="InterPro"/>
</dbReference>
<name>A0A6A6HC19_VIRVR</name>
<dbReference type="SUPFAM" id="SSF50800">
    <property type="entry name" value="PK beta-barrel domain-like"/>
    <property type="match status" value="1"/>
</dbReference>
<dbReference type="InterPro" id="IPR005303">
    <property type="entry name" value="MOCOS_middle"/>
</dbReference>
<accession>A0A6A6HC19</accession>
<dbReference type="Proteomes" id="UP000800092">
    <property type="component" value="Unassembled WGS sequence"/>
</dbReference>
<protein>
    <submittedName>
        <fullName evidence="3">MOSC-domain-containing protein</fullName>
    </submittedName>
</protein>
<dbReference type="GO" id="GO:0030170">
    <property type="term" value="F:pyridoxal phosphate binding"/>
    <property type="evidence" value="ECO:0007669"/>
    <property type="project" value="InterPro"/>
</dbReference>